<sequence>MKEKRNIIIGGALIGFISVISVFLGNPKNMGICIACFIRDIAGSLGLHNASVVQYIRPEIIGIVLGSFILSLSSREFKSRGGSSIFIRFCLGFMIMVGALMFLGCPTRMVLRLAGGDLNAIFGIVGFVAGIGIGIFCLQKGFSLKRNYKQTKLEGFLFPAINVILLVLLISSSSLLLFSIKGPGSQHAPVIVALAVGLVVGVVCQKTRLCMVGGFRDLFLFKDSYLLLGFLAMLVAAFVGNLIFGFFKPSFVNQPVAHTNGLWNFLGMVVAGWGSVLLGGCPMRQLVLSGEGNIDSVITILGMLVGAAFCHNFKLASSPKGPTPNGQIAVIICFVILGLISYYSCKSEKTDKNKIKGDVNFG</sequence>
<feature type="transmembrane region" description="Helical" evidence="1">
    <location>
        <begin position="262"/>
        <end position="281"/>
    </location>
</feature>
<evidence type="ECO:0000313" key="5">
    <source>
        <dbReference type="Proteomes" id="UP000049685"/>
    </source>
</evidence>
<keyword evidence="1" id="KW-1133">Transmembrane helix</keyword>
<dbReference type="InterPro" id="IPR026366">
    <property type="entry name" value="Seleno_YedE"/>
</dbReference>
<dbReference type="EMBL" id="CDNY01000003">
    <property type="protein sequence ID" value="CEO33182.1"/>
    <property type="molecule type" value="Genomic_DNA"/>
</dbReference>
<dbReference type="Proteomes" id="UP000049127">
    <property type="component" value="Unassembled WGS sequence"/>
</dbReference>
<evidence type="ECO:0000313" key="3">
    <source>
        <dbReference type="EMBL" id="CEQ03412.1"/>
    </source>
</evidence>
<name>A0A0C7JI92_PARSO</name>
<feature type="transmembrane region" description="Helical" evidence="1">
    <location>
        <begin position="293"/>
        <end position="314"/>
    </location>
</feature>
<evidence type="ECO:0000313" key="4">
    <source>
        <dbReference type="Proteomes" id="UP000049127"/>
    </source>
</evidence>
<dbReference type="EMBL" id="CEKZ01000003">
    <property type="protein sequence ID" value="CEQ03412.1"/>
    <property type="molecule type" value="Genomic_DNA"/>
</dbReference>
<feature type="transmembrane region" description="Helical" evidence="1">
    <location>
        <begin position="326"/>
        <end position="345"/>
    </location>
</feature>
<feature type="transmembrane region" description="Helical" evidence="1">
    <location>
        <begin position="118"/>
        <end position="138"/>
    </location>
</feature>
<feature type="transmembrane region" description="Helical" evidence="1">
    <location>
        <begin position="85"/>
        <end position="103"/>
    </location>
</feature>
<dbReference type="Pfam" id="PF04143">
    <property type="entry name" value="Sulf_transp"/>
    <property type="match status" value="1"/>
</dbReference>
<dbReference type="RefSeq" id="WP_055333705.1">
    <property type="nucleotide sequence ID" value="NZ_BDJI01000002.1"/>
</dbReference>
<feature type="transmembrane region" description="Helical" evidence="1">
    <location>
        <begin position="55"/>
        <end position="73"/>
    </location>
</feature>
<keyword evidence="1" id="KW-0472">Membrane</keyword>
<protein>
    <submittedName>
        <fullName evidence="3">Transporter</fullName>
    </submittedName>
</protein>
<dbReference type="AlphaFoldDB" id="A0A0C7JI92"/>
<proteinExistence type="predicted"/>
<evidence type="ECO:0000313" key="2">
    <source>
        <dbReference type="EMBL" id="CEO33182.1"/>
    </source>
</evidence>
<dbReference type="OrthoDB" id="3190590at2"/>
<accession>A0A0C7JI92</accession>
<gene>
    <name evidence="3" type="primary">yeeE</name>
    <name evidence="3" type="ORF">R28058_11451</name>
    <name evidence="2" type="ORF">UMC4404_11621</name>
</gene>
<keyword evidence="1" id="KW-0812">Transmembrane</keyword>
<reference evidence="2 4" key="2">
    <citation type="submission" date="2015-01" db="EMBL/GenBank/DDBJ databases">
        <authorList>
            <person name="Aslett M.A."/>
            <person name="De Silva N."/>
        </authorList>
    </citation>
    <scope>NUCLEOTIDE SEQUENCE [LARGE SCALE GENOMIC DNA]</scope>
    <source>
        <strain evidence="4">R28058</strain>
        <strain evidence="2">UMC4404</strain>
    </source>
</reference>
<feature type="transmembrane region" description="Helical" evidence="1">
    <location>
        <begin position="7"/>
        <end position="24"/>
    </location>
</feature>
<dbReference type="Proteomes" id="UP000049685">
    <property type="component" value="Unassembled WGS sequence"/>
</dbReference>
<dbReference type="InterPro" id="IPR007272">
    <property type="entry name" value="Sulf_transp_TsuA/YedE"/>
</dbReference>
<evidence type="ECO:0000256" key="1">
    <source>
        <dbReference type="SAM" id="Phobius"/>
    </source>
</evidence>
<reference evidence="3 5" key="1">
    <citation type="submission" date="2015-01" db="EMBL/GenBank/DDBJ databases">
        <authorList>
            <person name="Aslett A.Martin."/>
            <person name="De Silva Nishadi"/>
        </authorList>
    </citation>
    <scope>NUCLEOTIDE SEQUENCE [LARGE SCALE GENOMIC DNA]</scope>
    <source>
        <strain evidence="3">R28058</strain>
        <strain evidence="5">UMC4404</strain>
    </source>
</reference>
<feature type="transmembrane region" description="Helical" evidence="1">
    <location>
        <begin position="186"/>
        <end position="204"/>
    </location>
</feature>
<organism evidence="3 4">
    <name type="scientific">Paraclostridium sordellii</name>
    <name type="common">Clostridium sordellii</name>
    <dbReference type="NCBI Taxonomy" id="1505"/>
    <lineage>
        <taxon>Bacteria</taxon>
        <taxon>Bacillati</taxon>
        <taxon>Bacillota</taxon>
        <taxon>Clostridia</taxon>
        <taxon>Peptostreptococcales</taxon>
        <taxon>Peptostreptococcaceae</taxon>
        <taxon>Paraclostridium</taxon>
    </lineage>
</organism>
<dbReference type="NCBIfam" id="TIGR04112">
    <property type="entry name" value="seleno_YedE"/>
    <property type="match status" value="1"/>
</dbReference>
<feature type="transmembrane region" description="Helical" evidence="1">
    <location>
        <begin position="159"/>
        <end position="180"/>
    </location>
</feature>
<feature type="transmembrane region" description="Helical" evidence="1">
    <location>
        <begin position="225"/>
        <end position="247"/>
    </location>
</feature>